<evidence type="ECO:0000256" key="3">
    <source>
        <dbReference type="ARBA" id="ARBA00022737"/>
    </source>
</evidence>
<dbReference type="SMART" id="SM00015">
    <property type="entry name" value="IQ"/>
    <property type="match status" value="14"/>
</dbReference>
<dbReference type="CDD" id="cd21223">
    <property type="entry name" value="CH_ASPM_rpt1"/>
    <property type="match status" value="1"/>
</dbReference>
<dbReference type="GO" id="GO:0007051">
    <property type="term" value="P:spindle organization"/>
    <property type="evidence" value="ECO:0007669"/>
    <property type="project" value="TreeGrafter"/>
</dbReference>
<dbReference type="Gene3D" id="1.20.5.190">
    <property type="match status" value="7"/>
</dbReference>
<dbReference type="GO" id="GO:0005516">
    <property type="term" value="F:calmodulin binding"/>
    <property type="evidence" value="ECO:0007669"/>
    <property type="project" value="UniProtKB-KW"/>
</dbReference>
<dbReference type="SUPFAM" id="SSF48371">
    <property type="entry name" value="ARM repeat"/>
    <property type="match status" value="1"/>
</dbReference>
<evidence type="ECO:0000259" key="7">
    <source>
        <dbReference type="PROSITE" id="PS50021"/>
    </source>
</evidence>
<comment type="subcellular location">
    <subcellularLocation>
        <location evidence="1">Cytoplasm</location>
    </subcellularLocation>
</comment>
<dbReference type="PROSITE" id="PS50176">
    <property type="entry name" value="ARM_REPEAT"/>
    <property type="match status" value="1"/>
</dbReference>
<dbReference type="InterPro" id="IPR036872">
    <property type="entry name" value="CH_dom_sf"/>
</dbReference>
<evidence type="ECO:0000256" key="6">
    <source>
        <dbReference type="SAM" id="MobiDB-lite"/>
    </source>
</evidence>
<dbReference type="Gene3D" id="1.25.10.10">
    <property type="entry name" value="Leucine-rich Repeat Variant"/>
    <property type="match status" value="1"/>
</dbReference>
<evidence type="ECO:0000256" key="2">
    <source>
        <dbReference type="ARBA" id="ARBA00022490"/>
    </source>
</evidence>
<name>A0A2R6RBN3_ACTCC</name>
<dbReference type="FunCoup" id="A0A2R6RBN3">
    <property type="interactions" value="491"/>
</dbReference>
<proteinExistence type="predicted"/>
<dbReference type="InterPro" id="IPR027417">
    <property type="entry name" value="P-loop_NTPase"/>
</dbReference>
<dbReference type="InterPro" id="IPR011989">
    <property type="entry name" value="ARM-like"/>
</dbReference>
<dbReference type="Gramene" id="PSS24938">
    <property type="protein sequence ID" value="PSS24938"/>
    <property type="gene ID" value="CEY00_Acc09761"/>
</dbReference>
<keyword evidence="2" id="KW-0963">Cytoplasm</keyword>
<dbReference type="InterPro" id="IPR051185">
    <property type="entry name" value="ASPM"/>
</dbReference>
<dbReference type="InParanoid" id="A0A2R6RBN3"/>
<sequence>MESKHHQSPSPPSSSHSSLLRDISNFRTPKHPSLNPNFPSPHTQFFTASKHTPRSSSTTAPSRRRSKFSRRLRAFELEQSKSARKAQIDKEKSLRSLAKSLTVWLNFLLQNPTSCGCNVSKMTGEDDSGGSDLRRESGAGSGVGGKRESTGTGVGAYATWRCPKRIRDSAWREEDANVFPNSKFLALRSSLKDVCSFDDLHQRMKLYLSSGSCKDILNVMTQATKNIDEGRLKIKAHCPIVTDVGLKEKASRILMCYNPVWLRIGLFIIFGGDSLLPDGDVNSEKAVAFLKMVIEKQFFSHAGLARIYAYNKLVEGLYRPGYFETLGNVILKRILLLVLILDRAKTQSSLPIKYGIDGLDGGSPLLFTSQSNIKSSRQVINDFLSSDVMHGEGNLLAHLVIVGYKVSYQQSPLNEYDFRVTELFEDLQDGVRLCRAVQLLQHDTSILMKIVVPSDTRKKNVVNCGIAMQHLKQAGVPLFDEDGSIIVGEDIVSGDKELTLSLLWNIFIHLQLPLLIKKTLLLEEISRIRGVNEEHLNNSTLLGMLLKWIQAICESYNLRVDDFSSLVDGKAMWCLLDYYFRKELNCSCSLMDTRETSGETSIMSVSDYTDAVHNFILSQKLTTLLGNFPEVLQVSDILEHNGACNSRSVVILLVFLSFQLIVRKNTDQLNFHKLLGFSCQSPGRKRLSTEQCFVHSETVLNQEDSHGNNTEDGIRNFKAIMAWWQDMALQSKRFEQRPCTPLQCLSTRTGSNTIQRENAARIIQSHFRQSINRSNYLRVKNAVYFLQTVVQAWLAVKKKSAISKSFTRRIQEYSCATWKQSEVLDRYITFMVDRHNFVKLKRSVEVIQHAARAWISRRPRVRSILTLDMSPCEVVNAAIVVQKCIRGWKGRSICFQMIAQLEKASLALEDNEADEIQIKAASTILLAWKKFLVCKSFHHQHFAATRIQCFYRGWFIRKSFASQKQAVIKIQGVLRCLRCLRDIQQHKIATRSATIIQSHIRGWIVRKVFCQRIAQLKKASLVHEENEPNELQIKAAYTIQLAWKKFQVCKSLSRQHLAATKIQNCYRGWFTRRSFLSQKQAAIKVQSVFRCLRCLRDVQHHKIAISSAIIIQSHIRGWIARRGVYQLKYLIVAIQSHCRGWLVRRDVFVLKEAVIKIQSAVRCVQCWKVFHSHRNTATEIQRFVRGQIVRRRLLGASCLPKAVPKGCILNSGGWFCSLELSIFLCSVSKLQRWWRGLLMHKSRIKSTVIIQSHIRGWIGRREANRERHRVTIIQSYWKGYLERKDTRGQLLNLRLRVQKSAANVDDGMRIINRLVAALSDLLSKKSVSSILHTCATLDMATKYSQKCCEKLVEAGAVDTLLKLIRSVSRSIPDQEVLKYALSTLRNLARYSHLTEVLLASHGSVEMVLWEFIRNKEEGYFIASELLKTICSNPKGVEAARNLPALLKRLHNLVEDLTRKAGNEKRNTRGLPTKELTERRLREAVELLNLFTSG</sequence>
<dbReference type="OrthoDB" id="2148418at2759"/>
<dbReference type="InterPro" id="IPR001715">
    <property type="entry name" value="CH_dom"/>
</dbReference>
<dbReference type="Pfam" id="PF00514">
    <property type="entry name" value="Arm"/>
    <property type="match status" value="1"/>
</dbReference>
<dbReference type="SUPFAM" id="SSF47576">
    <property type="entry name" value="Calponin-homology domain, CH-domain"/>
    <property type="match status" value="1"/>
</dbReference>
<keyword evidence="4" id="KW-0112">Calmodulin-binding</keyword>
<dbReference type="STRING" id="1590841.A0A2R6RBN3"/>
<evidence type="ECO:0000256" key="4">
    <source>
        <dbReference type="ARBA" id="ARBA00022860"/>
    </source>
</evidence>
<keyword evidence="9" id="KW-1185">Reference proteome</keyword>
<dbReference type="PANTHER" id="PTHR22706:SF1">
    <property type="entry name" value="ASSEMBLY FACTOR FOR SPINDLE MICROTUBULES"/>
    <property type="match status" value="1"/>
</dbReference>
<dbReference type="OMA" id="YSQKCCE"/>
<dbReference type="GO" id="GO:0051295">
    <property type="term" value="P:establishment of meiotic spindle localization"/>
    <property type="evidence" value="ECO:0007669"/>
    <property type="project" value="TreeGrafter"/>
</dbReference>
<dbReference type="GO" id="GO:0000922">
    <property type="term" value="C:spindle pole"/>
    <property type="evidence" value="ECO:0007669"/>
    <property type="project" value="TreeGrafter"/>
</dbReference>
<reference evidence="8 9" key="1">
    <citation type="submission" date="2017-07" db="EMBL/GenBank/DDBJ databases">
        <title>An improved, manually edited Actinidia chinensis var. chinensis (kiwifruit) genome highlights the challenges associated with draft genomes and gene prediction in plants.</title>
        <authorList>
            <person name="Pilkington S."/>
            <person name="Crowhurst R."/>
            <person name="Hilario E."/>
            <person name="Nardozza S."/>
            <person name="Fraser L."/>
            <person name="Peng Y."/>
            <person name="Gunaseelan K."/>
            <person name="Simpson R."/>
            <person name="Tahir J."/>
            <person name="Deroles S."/>
            <person name="Templeton K."/>
            <person name="Luo Z."/>
            <person name="Davy M."/>
            <person name="Cheng C."/>
            <person name="Mcneilage M."/>
            <person name="Scaglione D."/>
            <person name="Liu Y."/>
            <person name="Zhang Q."/>
            <person name="Datson P."/>
            <person name="De Silva N."/>
            <person name="Gardiner S."/>
            <person name="Bassett H."/>
            <person name="Chagne D."/>
            <person name="Mccallum J."/>
            <person name="Dzierzon H."/>
            <person name="Deng C."/>
            <person name="Wang Y.-Y."/>
            <person name="Barron N."/>
            <person name="Manako K."/>
            <person name="Bowen J."/>
            <person name="Foster T."/>
            <person name="Erridge Z."/>
            <person name="Tiffin H."/>
            <person name="Waite C."/>
            <person name="Davies K."/>
            <person name="Grierson E."/>
            <person name="Laing W."/>
            <person name="Kirk R."/>
            <person name="Chen X."/>
            <person name="Wood M."/>
            <person name="Montefiori M."/>
            <person name="Brummell D."/>
            <person name="Schwinn K."/>
            <person name="Catanach A."/>
            <person name="Fullerton C."/>
            <person name="Li D."/>
            <person name="Meiyalaghan S."/>
            <person name="Nieuwenhuizen N."/>
            <person name="Read N."/>
            <person name="Prakash R."/>
            <person name="Hunter D."/>
            <person name="Zhang H."/>
            <person name="Mckenzie M."/>
            <person name="Knabel M."/>
            <person name="Harris A."/>
            <person name="Allan A."/>
            <person name="Chen A."/>
            <person name="Janssen B."/>
            <person name="Plunkett B."/>
            <person name="Dwamena C."/>
            <person name="Voogd C."/>
            <person name="Leif D."/>
            <person name="Lafferty D."/>
            <person name="Souleyre E."/>
            <person name="Varkonyi-Gasic E."/>
            <person name="Gambi F."/>
            <person name="Hanley J."/>
            <person name="Yao J.-L."/>
            <person name="Cheung J."/>
            <person name="David K."/>
            <person name="Warren B."/>
            <person name="Marsh K."/>
            <person name="Snowden K."/>
            <person name="Lin-Wang K."/>
            <person name="Brian L."/>
            <person name="Martinez-Sanchez M."/>
            <person name="Wang M."/>
            <person name="Ileperuma N."/>
            <person name="Macnee N."/>
            <person name="Campin R."/>
            <person name="Mcatee P."/>
            <person name="Drummond R."/>
            <person name="Espley R."/>
            <person name="Ireland H."/>
            <person name="Wu R."/>
            <person name="Atkinson R."/>
            <person name="Karunairetnam S."/>
            <person name="Bulley S."/>
            <person name="Chunkath S."/>
            <person name="Hanley Z."/>
            <person name="Storey R."/>
            <person name="Thrimawithana A."/>
            <person name="Thomson S."/>
            <person name="David C."/>
            <person name="Testolin R."/>
        </authorList>
    </citation>
    <scope>NUCLEOTIDE SEQUENCE [LARGE SCALE GENOMIC DNA]</scope>
    <source>
        <strain evidence="9">cv. Red5</strain>
        <tissue evidence="8">Young leaf</tissue>
    </source>
</reference>
<dbReference type="CDD" id="cd23767">
    <property type="entry name" value="IQCD"/>
    <property type="match status" value="3"/>
</dbReference>
<dbReference type="SUPFAM" id="SSF52540">
    <property type="entry name" value="P-loop containing nucleoside triphosphate hydrolases"/>
    <property type="match status" value="3"/>
</dbReference>
<feature type="repeat" description="ARM" evidence="5">
    <location>
        <begin position="1355"/>
        <end position="1402"/>
    </location>
</feature>
<feature type="compositionally biased region" description="Polar residues" evidence="6">
    <location>
        <begin position="34"/>
        <end position="50"/>
    </location>
</feature>
<protein>
    <submittedName>
        <fullName evidence="8">Abnormal spindle-like microcephaly-associated protein</fullName>
    </submittedName>
</protein>
<dbReference type="GO" id="GO:0000278">
    <property type="term" value="P:mitotic cell cycle"/>
    <property type="evidence" value="ECO:0007669"/>
    <property type="project" value="TreeGrafter"/>
</dbReference>
<dbReference type="PROSITE" id="PS50021">
    <property type="entry name" value="CH"/>
    <property type="match status" value="1"/>
</dbReference>
<dbReference type="InterPro" id="IPR016024">
    <property type="entry name" value="ARM-type_fold"/>
</dbReference>
<dbReference type="PANTHER" id="PTHR22706">
    <property type="entry name" value="ASSEMBLY FACTOR FOR SPINDLE MICROTUBULES"/>
    <property type="match status" value="1"/>
</dbReference>
<dbReference type="Gene3D" id="1.10.418.10">
    <property type="entry name" value="Calponin-like domain"/>
    <property type="match status" value="2"/>
</dbReference>
<accession>A0A2R6RBN3</accession>
<feature type="region of interest" description="Disordered" evidence="6">
    <location>
        <begin position="1"/>
        <end position="70"/>
    </location>
</feature>
<feature type="domain" description="Calponin-homology (CH)" evidence="7">
    <location>
        <begin position="389"/>
        <end position="511"/>
    </location>
</feature>
<comment type="caution">
    <text evidence="8">The sequence shown here is derived from an EMBL/GenBank/DDBJ whole genome shotgun (WGS) entry which is preliminary data.</text>
</comment>
<dbReference type="Pfam" id="PF00307">
    <property type="entry name" value="CH"/>
    <property type="match status" value="1"/>
</dbReference>
<reference evidence="9" key="2">
    <citation type="journal article" date="2018" name="BMC Genomics">
        <title>A manually annotated Actinidia chinensis var. chinensis (kiwifruit) genome highlights the challenges associated with draft genomes and gene prediction in plants.</title>
        <authorList>
            <person name="Pilkington S.M."/>
            <person name="Crowhurst R."/>
            <person name="Hilario E."/>
            <person name="Nardozza S."/>
            <person name="Fraser L."/>
            <person name="Peng Y."/>
            <person name="Gunaseelan K."/>
            <person name="Simpson R."/>
            <person name="Tahir J."/>
            <person name="Deroles S.C."/>
            <person name="Templeton K."/>
            <person name="Luo Z."/>
            <person name="Davy M."/>
            <person name="Cheng C."/>
            <person name="McNeilage M."/>
            <person name="Scaglione D."/>
            <person name="Liu Y."/>
            <person name="Zhang Q."/>
            <person name="Datson P."/>
            <person name="De Silva N."/>
            <person name="Gardiner S.E."/>
            <person name="Bassett H."/>
            <person name="Chagne D."/>
            <person name="McCallum J."/>
            <person name="Dzierzon H."/>
            <person name="Deng C."/>
            <person name="Wang Y.Y."/>
            <person name="Barron L."/>
            <person name="Manako K."/>
            <person name="Bowen J."/>
            <person name="Foster T.M."/>
            <person name="Erridge Z.A."/>
            <person name="Tiffin H."/>
            <person name="Waite C.N."/>
            <person name="Davies K.M."/>
            <person name="Grierson E.P."/>
            <person name="Laing W.A."/>
            <person name="Kirk R."/>
            <person name="Chen X."/>
            <person name="Wood M."/>
            <person name="Montefiori M."/>
            <person name="Brummell D.A."/>
            <person name="Schwinn K.E."/>
            <person name="Catanach A."/>
            <person name="Fullerton C."/>
            <person name="Li D."/>
            <person name="Meiyalaghan S."/>
            <person name="Nieuwenhuizen N."/>
            <person name="Read N."/>
            <person name="Prakash R."/>
            <person name="Hunter D."/>
            <person name="Zhang H."/>
            <person name="McKenzie M."/>
            <person name="Knabel M."/>
            <person name="Harris A."/>
            <person name="Allan A.C."/>
            <person name="Gleave A."/>
            <person name="Chen A."/>
            <person name="Janssen B.J."/>
            <person name="Plunkett B."/>
            <person name="Ampomah-Dwamena C."/>
            <person name="Voogd C."/>
            <person name="Leif D."/>
            <person name="Lafferty D."/>
            <person name="Souleyre E.J.F."/>
            <person name="Varkonyi-Gasic E."/>
            <person name="Gambi F."/>
            <person name="Hanley J."/>
            <person name="Yao J.L."/>
            <person name="Cheung J."/>
            <person name="David K.M."/>
            <person name="Warren B."/>
            <person name="Marsh K."/>
            <person name="Snowden K.C."/>
            <person name="Lin-Wang K."/>
            <person name="Brian L."/>
            <person name="Martinez-Sanchez M."/>
            <person name="Wang M."/>
            <person name="Ileperuma N."/>
            <person name="Macnee N."/>
            <person name="Campin R."/>
            <person name="McAtee P."/>
            <person name="Drummond R.S.M."/>
            <person name="Espley R.V."/>
            <person name="Ireland H.S."/>
            <person name="Wu R."/>
            <person name="Atkinson R.G."/>
            <person name="Karunairetnam S."/>
            <person name="Bulley S."/>
            <person name="Chunkath S."/>
            <person name="Hanley Z."/>
            <person name="Storey R."/>
            <person name="Thrimawithana A.H."/>
            <person name="Thomson S."/>
            <person name="David C."/>
            <person name="Testolin R."/>
            <person name="Huang H."/>
            <person name="Hellens R.P."/>
            <person name="Schaffer R.J."/>
        </authorList>
    </citation>
    <scope>NUCLEOTIDE SEQUENCE [LARGE SCALE GENOMIC DNA]</scope>
    <source>
        <strain evidence="9">cv. Red5</strain>
    </source>
</reference>
<dbReference type="GO" id="GO:0005737">
    <property type="term" value="C:cytoplasm"/>
    <property type="evidence" value="ECO:0007669"/>
    <property type="project" value="UniProtKB-SubCell"/>
</dbReference>
<dbReference type="Proteomes" id="UP000241394">
    <property type="component" value="Chromosome LG8"/>
</dbReference>
<dbReference type="PROSITE" id="PS50096">
    <property type="entry name" value="IQ"/>
    <property type="match status" value="8"/>
</dbReference>
<dbReference type="Pfam" id="PF00612">
    <property type="entry name" value="IQ"/>
    <property type="match status" value="8"/>
</dbReference>
<dbReference type="InterPro" id="IPR000225">
    <property type="entry name" value="Armadillo"/>
</dbReference>
<evidence type="ECO:0000313" key="8">
    <source>
        <dbReference type="EMBL" id="PSS24938.1"/>
    </source>
</evidence>
<keyword evidence="3" id="KW-0677">Repeat</keyword>
<dbReference type="EMBL" id="NKQK01000008">
    <property type="protein sequence ID" value="PSS24938.1"/>
    <property type="molecule type" value="Genomic_DNA"/>
</dbReference>
<dbReference type="SMART" id="SM00185">
    <property type="entry name" value="ARM"/>
    <property type="match status" value="1"/>
</dbReference>
<evidence type="ECO:0000256" key="1">
    <source>
        <dbReference type="ARBA" id="ARBA00004496"/>
    </source>
</evidence>
<gene>
    <name evidence="8" type="ORF">CEY00_Acc09761</name>
</gene>
<organism evidence="8 9">
    <name type="scientific">Actinidia chinensis var. chinensis</name>
    <name type="common">Chinese soft-hair kiwi</name>
    <dbReference type="NCBI Taxonomy" id="1590841"/>
    <lineage>
        <taxon>Eukaryota</taxon>
        <taxon>Viridiplantae</taxon>
        <taxon>Streptophyta</taxon>
        <taxon>Embryophyta</taxon>
        <taxon>Tracheophyta</taxon>
        <taxon>Spermatophyta</taxon>
        <taxon>Magnoliopsida</taxon>
        <taxon>eudicotyledons</taxon>
        <taxon>Gunneridae</taxon>
        <taxon>Pentapetalae</taxon>
        <taxon>asterids</taxon>
        <taxon>Ericales</taxon>
        <taxon>Actinidiaceae</taxon>
        <taxon>Actinidia</taxon>
    </lineage>
</organism>
<feature type="region of interest" description="Disordered" evidence="6">
    <location>
        <begin position="122"/>
        <end position="151"/>
    </location>
</feature>
<dbReference type="InterPro" id="IPR000048">
    <property type="entry name" value="IQ_motif_EF-hand-BS"/>
</dbReference>
<evidence type="ECO:0000313" key="9">
    <source>
        <dbReference type="Proteomes" id="UP000241394"/>
    </source>
</evidence>
<evidence type="ECO:0000256" key="5">
    <source>
        <dbReference type="PROSITE-ProRule" id="PRU00259"/>
    </source>
</evidence>